<keyword evidence="1" id="KW-0732">Signal</keyword>
<dbReference type="AlphaFoldDB" id="A0A2G0CKE1"/>
<evidence type="ECO:0000313" key="2">
    <source>
        <dbReference type="EMBL" id="PHL00401.1"/>
    </source>
</evidence>
<feature type="chain" id="PRO_5013834098" description="Secretion system C-terminal sorting domain-containing protein" evidence="1">
    <location>
        <begin position="24"/>
        <end position="235"/>
    </location>
</feature>
<comment type="caution">
    <text evidence="2">The sequence shown here is derived from an EMBL/GenBank/DDBJ whole genome shotgun (WGS) entry which is preliminary data.</text>
</comment>
<dbReference type="InterPro" id="IPR013783">
    <property type="entry name" value="Ig-like_fold"/>
</dbReference>
<reference evidence="2 3" key="1">
    <citation type="submission" date="2017-10" db="EMBL/GenBank/DDBJ databases">
        <title>The draft genome sequence of Lewinella marina KCTC 32374.</title>
        <authorList>
            <person name="Wang K."/>
        </authorList>
    </citation>
    <scope>NUCLEOTIDE SEQUENCE [LARGE SCALE GENOMIC DNA]</scope>
    <source>
        <strain evidence="2 3">MKG-38</strain>
    </source>
</reference>
<organism evidence="2 3">
    <name type="scientific">Neolewinella marina</name>
    <dbReference type="NCBI Taxonomy" id="438751"/>
    <lineage>
        <taxon>Bacteria</taxon>
        <taxon>Pseudomonadati</taxon>
        <taxon>Bacteroidota</taxon>
        <taxon>Saprospiria</taxon>
        <taxon>Saprospirales</taxon>
        <taxon>Lewinellaceae</taxon>
        <taxon>Neolewinella</taxon>
    </lineage>
</organism>
<accession>A0A2G0CKE1</accession>
<dbReference type="OrthoDB" id="921681at2"/>
<evidence type="ECO:0000313" key="3">
    <source>
        <dbReference type="Proteomes" id="UP000226437"/>
    </source>
</evidence>
<feature type="signal peptide" evidence="1">
    <location>
        <begin position="1"/>
        <end position="23"/>
    </location>
</feature>
<sequence>MSSLSLPAGVGSALRLLFACLLAAHLTAQPIYQGGIAGGDDSAIMSEAVLPAQLTEFRATVDQANRVLIHWRTEQEINVSHYTVEFSPDGTVFTEVAVEAARPGPNTDARQYAVSLPTPAGYEGYYRLRMVDADGSFDYSSVERVDLSEREWTFAPVANPVVNGQLELRFGDLPAATSLSLAVYSLDGRRHHRAELQPGTAGTYRLSASLPPAVYLVTVAGDDGVHRSERVVVGR</sequence>
<name>A0A2G0CKE1_9BACT</name>
<evidence type="ECO:0008006" key="4">
    <source>
        <dbReference type="Google" id="ProtNLM"/>
    </source>
</evidence>
<keyword evidence="3" id="KW-1185">Reference proteome</keyword>
<dbReference type="Proteomes" id="UP000226437">
    <property type="component" value="Unassembled WGS sequence"/>
</dbReference>
<protein>
    <recommendedName>
        <fullName evidence="4">Secretion system C-terminal sorting domain-containing protein</fullName>
    </recommendedName>
</protein>
<dbReference type="RefSeq" id="WP_099105380.1">
    <property type="nucleotide sequence ID" value="NZ_JAATJF010000001.1"/>
</dbReference>
<evidence type="ECO:0000256" key="1">
    <source>
        <dbReference type="SAM" id="SignalP"/>
    </source>
</evidence>
<proteinExistence type="predicted"/>
<gene>
    <name evidence="2" type="ORF">CGL56_05040</name>
</gene>
<dbReference type="Gene3D" id="2.60.40.10">
    <property type="entry name" value="Immunoglobulins"/>
    <property type="match status" value="1"/>
</dbReference>
<dbReference type="EMBL" id="PDLO01000001">
    <property type="protein sequence ID" value="PHL00401.1"/>
    <property type="molecule type" value="Genomic_DNA"/>
</dbReference>